<evidence type="ECO:0000313" key="2">
    <source>
        <dbReference type="Proteomes" id="UP000815677"/>
    </source>
</evidence>
<accession>A0ABQ0LJQ3</accession>
<sequence length="128" mass="14296">MSNAAPRLPTDLERRILELTAELYPDRTSTLVLLAHRTYIWHIPFAKAAAAAKPPSFFLLGPRRIDFPIMSLQDEELDALALCTGVEDVMIPSCSPDPRILATLGGMMSIRRMYLCPRQRADAPTRTS</sequence>
<evidence type="ECO:0000313" key="1">
    <source>
        <dbReference type="EMBL" id="GAT51332.1"/>
    </source>
</evidence>
<name>A0ABQ0LJQ3_MYCCL</name>
<protein>
    <recommendedName>
        <fullName evidence="3">Creatinase N-terminal domain-containing protein</fullName>
    </recommendedName>
</protein>
<dbReference type="Proteomes" id="UP000815677">
    <property type="component" value="Unassembled WGS sequence"/>
</dbReference>
<proteinExistence type="predicted"/>
<evidence type="ECO:0008006" key="3">
    <source>
        <dbReference type="Google" id="ProtNLM"/>
    </source>
</evidence>
<reference evidence="1" key="1">
    <citation type="submission" date="2014-09" db="EMBL/GenBank/DDBJ databases">
        <title>Genome sequence of the luminous mushroom Mycena chlorophos for searching fungal bioluminescence genes.</title>
        <authorList>
            <person name="Tanaka Y."/>
            <person name="Kasuga D."/>
            <person name="Oba Y."/>
            <person name="Hase S."/>
            <person name="Sato K."/>
            <person name="Oba Y."/>
            <person name="Sakakibara Y."/>
        </authorList>
    </citation>
    <scope>NUCLEOTIDE SEQUENCE</scope>
</reference>
<organism evidence="1 2">
    <name type="scientific">Mycena chlorophos</name>
    <name type="common">Agaric fungus</name>
    <name type="synonym">Agaricus chlorophos</name>
    <dbReference type="NCBI Taxonomy" id="658473"/>
    <lineage>
        <taxon>Eukaryota</taxon>
        <taxon>Fungi</taxon>
        <taxon>Dikarya</taxon>
        <taxon>Basidiomycota</taxon>
        <taxon>Agaricomycotina</taxon>
        <taxon>Agaricomycetes</taxon>
        <taxon>Agaricomycetidae</taxon>
        <taxon>Agaricales</taxon>
        <taxon>Marasmiineae</taxon>
        <taxon>Mycenaceae</taxon>
        <taxon>Mycena</taxon>
    </lineage>
</organism>
<gene>
    <name evidence="1" type="ORF">MCHLO_08482</name>
</gene>
<keyword evidence="2" id="KW-1185">Reference proteome</keyword>
<dbReference type="EMBL" id="DF847129">
    <property type="protein sequence ID" value="GAT51332.1"/>
    <property type="molecule type" value="Genomic_DNA"/>
</dbReference>